<name>A0A0C1JTW2_9BACT</name>
<dbReference type="Proteomes" id="UP000031465">
    <property type="component" value="Unassembled WGS sequence"/>
</dbReference>
<protein>
    <submittedName>
        <fullName evidence="1">Uncharacterized protein</fullName>
    </submittedName>
</protein>
<reference evidence="1 2" key="1">
    <citation type="journal article" date="2014" name="Mol. Biol. Evol.">
        <title>Massive expansion of Ubiquitination-related gene families within the Chlamydiae.</title>
        <authorList>
            <person name="Domman D."/>
            <person name="Collingro A."/>
            <person name="Lagkouvardos I."/>
            <person name="Gehre L."/>
            <person name="Weinmaier T."/>
            <person name="Rattei T."/>
            <person name="Subtil A."/>
            <person name="Horn M."/>
        </authorList>
    </citation>
    <scope>NUCLEOTIDE SEQUENCE [LARGE SCALE GENOMIC DNA]</scope>
    <source>
        <strain evidence="1 2">EI2</strain>
    </source>
</reference>
<gene>
    <name evidence="1" type="ORF">DB44_HA00010</name>
</gene>
<dbReference type="AlphaFoldDB" id="A0A0C1JTW2"/>
<dbReference type="EMBL" id="JSAN01000169">
    <property type="protein sequence ID" value="KIC70657.1"/>
    <property type="molecule type" value="Genomic_DNA"/>
</dbReference>
<organism evidence="1 2">
    <name type="scientific">Candidatus Protochlamydia amoebophila</name>
    <dbReference type="NCBI Taxonomy" id="362787"/>
    <lineage>
        <taxon>Bacteria</taxon>
        <taxon>Pseudomonadati</taxon>
        <taxon>Chlamydiota</taxon>
        <taxon>Chlamydiia</taxon>
        <taxon>Parachlamydiales</taxon>
        <taxon>Parachlamydiaceae</taxon>
        <taxon>Candidatus Protochlamydia</taxon>
    </lineage>
</organism>
<evidence type="ECO:0000313" key="2">
    <source>
        <dbReference type="Proteomes" id="UP000031465"/>
    </source>
</evidence>
<comment type="caution">
    <text evidence="1">The sequence shown here is derived from an EMBL/GenBank/DDBJ whole genome shotgun (WGS) entry which is preliminary data.</text>
</comment>
<feature type="non-terminal residue" evidence="1">
    <location>
        <position position="124"/>
    </location>
</feature>
<proteinExistence type="predicted"/>
<evidence type="ECO:0000313" key="1">
    <source>
        <dbReference type="EMBL" id="KIC70657.1"/>
    </source>
</evidence>
<accession>A0A0C1JTW2</accession>
<sequence>MRPTISVPSADGLLRRCELKVLAFQHWIMVSPASTSRDGNVLSVLDWAGPHLQAFAAPSATSFSFTSAASASFILLASLPQGGSALGLLLLRRQPQAELFRVPNKVRHLAEICGNLKEIRTPTS</sequence>